<dbReference type="Proteomes" id="UP000243524">
    <property type="component" value="Unassembled WGS sequence"/>
</dbReference>
<keyword evidence="5 18" id="KW-0121">Carboxypeptidase</keyword>
<dbReference type="PANTHER" id="PTHR21581">
    <property type="entry name" value="D-ALANYL-D-ALANINE CARBOXYPEPTIDASE"/>
    <property type="match status" value="1"/>
</dbReference>
<evidence type="ECO:0000256" key="11">
    <source>
        <dbReference type="ARBA" id="ARBA00023316"/>
    </source>
</evidence>
<evidence type="ECO:0000256" key="2">
    <source>
        <dbReference type="ARBA" id="ARBA00004752"/>
    </source>
</evidence>
<evidence type="ECO:0000313" key="18">
    <source>
        <dbReference type="EMBL" id="PKR77446.1"/>
    </source>
</evidence>
<evidence type="ECO:0000256" key="3">
    <source>
        <dbReference type="ARBA" id="ARBA00007164"/>
    </source>
</evidence>
<dbReference type="InterPro" id="IPR018044">
    <property type="entry name" value="Peptidase_S11"/>
</dbReference>
<comment type="similarity">
    <text evidence="3 15">Belongs to the peptidase S11 family.</text>
</comment>
<dbReference type="InterPro" id="IPR012338">
    <property type="entry name" value="Beta-lactam/transpept-like"/>
</dbReference>
<evidence type="ECO:0000259" key="17">
    <source>
        <dbReference type="SMART" id="SM00936"/>
    </source>
</evidence>
<evidence type="ECO:0000256" key="6">
    <source>
        <dbReference type="ARBA" id="ARBA00022670"/>
    </source>
</evidence>
<dbReference type="GO" id="GO:0009002">
    <property type="term" value="F:serine-type D-Ala-D-Ala carboxypeptidase activity"/>
    <property type="evidence" value="ECO:0007669"/>
    <property type="project" value="UniProtKB-EC"/>
</dbReference>
<dbReference type="InterPro" id="IPR001967">
    <property type="entry name" value="Peptidase_S11_N"/>
</dbReference>
<comment type="pathway">
    <text evidence="2">Cell wall biogenesis; peptidoglycan biosynthesis.</text>
</comment>
<feature type="domain" description="Peptidase S11 D-Ala-D-Ala carboxypeptidase A C-terminal" evidence="17">
    <location>
        <begin position="304"/>
        <end position="415"/>
    </location>
</feature>
<evidence type="ECO:0000256" key="10">
    <source>
        <dbReference type="ARBA" id="ARBA00022984"/>
    </source>
</evidence>
<dbReference type="GO" id="GO:0008360">
    <property type="term" value="P:regulation of cell shape"/>
    <property type="evidence" value="ECO:0007669"/>
    <property type="project" value="UniProtKB-KW"/>
</dbReference>
<dbReference type="PRINTS" id="PR00725">
    <property type="entry name" value="DADACBPTASE1"/>
</dbReference>
<protein>
    <recommendedName>
        <fullName evidence="4">serine-type D-Ala-D-Ala carboxypeptidase</fullName>
        <ecNumber evidence="4">3.4.16.4</ecNumber>
    </recommendedName>
</protein>
<dbReference type="Gene3D" id="2.60.410.10">
    <property type="entry name" value="D-Ala-D-Ala carboxypeptidase, C-terminal domain"/>
    <property type="match status" value="1"/>
</dbReference>
<comment type="caution">
    <text evidence="18">The sequence shown here is derived from an EMBL/GenBank/DDBJ whole genome shotgun (WGS) entry which is preliminary data.</text>
</comment>
<keyword evidence="9" id="KW-0133">Cell shape</keyword>
<dbReference type="Pfam" id="PF07943">
    <property type="entry name" value="PBP5_C"/>
    <property type="match status" value="1"/>
</dbReference>
<evidence type="ECO:0000256" key="16">
    <source>
        <dbReference type="SAM" id="SignalP"/>
    </source>
</evidence>
<feature type="binding site" evidence="14">
    <location>
        <position position="254"/>
    </location>
    <ligand>
        <name>substrate</name>
    </ligand>
</feature>
<dbReference type="SMART" id="SM00936">
    <property type="entry name" value="PBP5_C"/>
    <property type="match status" value="1"/>
</dbReference>
<gene>
    <name evidence="18" type="ORF">CEY16_12010</name>
</gene>
<comment type="catalytic activity">
    <reaction evidence="12">
        <text>Preferential cleavage: (Ac)2-L-Lys-D-Ala-|-D-Ala. Also transpeptidation of peptidyl-alanyl moieties that are N-acyl substituents of D-alanine.</text>
        <dbReference type="EC" id="3.4.16.4"/>
    </reaction>
</comment>
<feature type="signal peptide" evidence="16">
    <location>
        <begin position="1"/>
        <end position="30"/>
    </location>
</feature>
<dbReference type="InterPro" id="IPR015956">
    <property type="entry name" value="Peniciliin-bd_prot_C_sf"/>
</dbReference>
<dbReference type="PANTHER" id="PTHR21581:SF11">
    <property type="entry name" value="D-ALANYL-D-ALANINE CARBOXYPEPTIDASE DACA"/>
    <property type="match status" value="1"/>
</dbReference>
<sequence length="442" mass="49042">MKKTLKLMVMTIFVATFYISSLFTSVSQVAAQPQDIEAESAILVDAESGKILYAKNADIALPPASMTKMMTEYLVHEAIDNGDITWETKIEISEYAYSISANNSFSGVGLRLDYEYTVKELYDAMAIYSDNATTIALAELIAGSEGEFVKMMNNKAAEMGLPDAQFVNSSGLPNSSLGDNYPEGTEQDADNLMSARTVATLAYHLISDYPEMLEVSSIPRQEFEGHEMINYNWMLPGLGGNLEQFSYEGMDGIKTGYTDLAGYSFAGTAERNGQRLISVVMRTESESARFNETRKLMDYGFSNFESKELYEEGYQIEEESNIPVAKGKENAVEIASNQSITMMIESGTEEDYSVEYQLDEELLNEDGELTAPIEEGQEVGKMVLNYSGENEYGYIADDMDVSSEVPIVTTSAVEKSNWFVLIFEQIGEFFSNLFASIKGLFT</sequence>
<dbReference type="SUPFAM" id="SSF56601">
    <property type="entry name" value="beta-lactamase/transpeptidase-like"/>
    <property type="match status" value="1"/>
</dbReference>
<keyword evidence="7 16" id="KW-0732">Signal</keyword>
<evidence type="ECO:0000313" key="19">
    <source>
        <dbReference type="Proteomes" id="UP000243524"/>
    </source>
</evidence>
<dbReference type="EC" id="3.4.16.4" evidence="4"/>
<evidence type="ECO:0000256" key="4">
    <source>
        <dbReference type="ARBA" id="ARBA00012448"/>
    </source>
</evidence>
<reference evidence="18 19" key="1">
    <citation type="submission" date="2017-06" db="EMBL/GenBank/DDBJ databases">
        <title>the draft geome sequence of Illustriluteabacillus marina B3227.</title>
        <authorList>
            <person name="He R.-H."/>
            <person name="Du Z.-J."/>
        </authorList>
    </citation>
    <scope>NUCLEOTIDE SEQUENCE [LARGE SCALE GENOMIC DNA]</scope>
    <source>
        <strain evidence="18 19">B3227</strain>
    </source>
</reference>
<dbReference type="GO" id="GO:0006508">
    <property type="term" value="P:proteolysis"/>
    <property type="evidence" value="ECO:0007669"/>
    <property type="project" value="UniProtKB-KW"/>
</dbReference>
<evidence type="ECO:0000256" key="5">
    <source>
        <dbReference type="ARBA" id="ARBA00022645"/>
    </source>
</evidence>
<dbReference type="SUPFAM" id="SSF69189">
    <property type="entry name" value="Penicillin-binding protein associated domain"/>
    <property type="match status" value="1"/>
</dbReference>
<organism evidence="18 19">
    <name type="scientific">Halalkalibacillus sediminis</name>
    <dbReference type="NCBI Taxonomy" id="2018042"/>
    <lineage>
        <taxon>Bacteria</taxon>
        <taxon>Bacillati</taxon>
        <taxon>Bacillota</taxon>
        <taxon>Bacilli</taxon>
        <taxon>Bacillales</taxon>
        <taxon>Bacillaceae</taxon>
        <taxon>Halalkalibacillus</taxon>
    </lineage>
</organism>
<dbReference type="OrthoDB" id="9791132at2"/>
<dbReference type="InterPro" id="IPR012907">
    <property type="entry name" value="Peptidase_S11_C"/>
</dbReference>
<name>A0A2I0QSZ9_9BACI</name>
<evidence type="ECO:0000256" key="9">
    <source>
        <dbReference type="ARBA" id="ARBA00022960"/>
    </source>
</evidence>
<feature type="chain" id="PRO_5039726902" description="serine-type D-Ala-D-Ala carboxypeptidase" evidence="16">
    <location>
        <begin position="31"/>
        <end position="442"/>
    </location>
</feature>
<keyword evidence="8" id="KW-0378">Hydrolase</keyword>
<comment type="function">
    <text evidence="1">Removes C-terminal D-alanyl residues from sugar-peptide cell wall precursors.</text>
</comment>
<evidence type="ECO:0000256" key="8">
    <source>
        <dbReference type="ARBA" id="ARBA00022801"/>
    </source>
</evidence>
<proteinExistence type="inferred from homology"/>
<keyword evidence="19" id="KW-1185">Reference proteome</keyword>
<evidence type="ECO:0000256" key="14">
    <source>
        <dbReference type="PIRSR" id="PIRSR618044-2"/>
    </source>
</evidence>
<evidence type="ECO:0000256" key="1">
    <source>
        <dbReference type="ARBA" id="ARBA00003217"/>
    </source>
</evidence>
<dbReference type="RefSeq" id="WP_101332274.1">
    <property type="nucleotide sequence ID" value="NZ_PJNH01000003.1"/>
</dbReference>
<keyword evidence="11" id="KW-0961">Cell wall biogenesis/degradation</keyword>
<dbReference type="Gene3D" id="3.40.710.10">
    <property type="entry name" value="DD-peptidase/beta-lactamase superfamily"/>
    <property type="match status" value="1"/>
</dbReference>
<keyword evidence="6" id="KW-0645">Protease</keyword>
<feature type="active site" description="Acyl-ester intermediate" evidence="13">
    <location>
        <position position="65"/>
    </location>
</feature>
<dbReference type="UniPathway" id="UPA00219"/>
<evidence type="ECO:0000256" key="7">
    <source>
        <dbReference type="ARBA" id="ARBA00022729"/>
    </source>
</evidence>
<dbReference type="InterPro" id="IPR037167">
    <property type="entry name" value="Peptidase_S11_C_sf"/>
</dbReference>
<dbReference type="AlphaFoldDB" id="A0A2I0QSZ9"/>
<keyword evidence="10" id="KW-0573">Peptidoglycan synthesis</keyword>
<evidence type="ECO:0000256" key="13">
    <source>
        <dbReference type="PIRSR" id="PIRSR618044-1"/>
    </source>
</evidence>
<dbReference type="GO" id="GO:0071555">
    <property type="term" value="P:cell wall organization"/>
    <property type="evidence" value="ECO:0007669"/>
    <property type="project" value="UniProtKB-KW"/>
</dbReference>
<evidence type="ECO:0000256" key="12">
    <source>
        <dbReference type="ARBA" id="ARBA00034000"/>
    </source>
</evidence>
<evidence type="ECO:0000256" key="15">
    <source>
        <dbReference type="RuleBase" id="RU004016"/>
    </source>
</evidence>
<dbReference type="Pfam" id="PF00768">
    <property type="entry name" value="Peptidase_S11"/>
    <property type="match status" value="1"/>
</dbReference>
<dbReference type="EMBL" id="PJNH01000003">
    <property type="protein sequence ID" value="PKR77446.1"/>
    <property type="molecule type" value="Genomic_DNA"/>
</dbReference>
<feature type="active site" evidence="13">
    <location>
        <position position="129"/>
    </location>
</feature>
<dbReference type="GO" id="GO:0009252">
    <property type="term" value="P:peptidoglycan biosynthetic process"/>
    <property type="evidence" value="ECO:0007669"/>
    <property type="project" value="UniProtKB-UniPathway"/>
</dbReference>
<feature type="active site" description="Proton acceptor" evidence="13">
    <location>
        <position position="68"/>
    </location>
</feature>
<accession>A0A2I0QSZ9</accession>